<dbReference type="SMART" id="SM00530">
    <property type="entry name" value="HTH_XRE"/>
    <property type="match status" value="1"/>
</dbReference>
<dbReference type="PROSITE" id="PS50943">
    <property type="entry name" value="HTH_CROC1"/>
    <property type="match status" value="1"/>
</dbReference>
<protein>
    <submittedName>
        <fullName evidence="3">Helix-turn-helix transcriptional regulator</fullName>
    </submittedName>
</protein>
<reference evidence="3 4" key="1">
    <citation type="submission" date="2022-03" db="EMBL/GenBank/DDBJ databases">
        <title>Isotopic signatures of nitrous oxide derived from detoxification processes.</title>
        <authorList>
            <person name="Behrendt U."/>
            <person name="Buchen C."/>
            <person name="Well R."/>
            <person name="Ulrich A."/>
            <person name="Rohe L."/>
            <person name="Kolb S."/>
            <person name="Schloter M."/>
            <person name="Horn M.A."/>
            <person name="Augustin J."/>
        </authorList>
    </citation>
    <scope>NUCLEOTIDE SEQUENCE [LARGE SCALE GENOMIC DNA]</scope>
    <source>
        <strain evidence="3 4">S4-C24</strain>
    </source>
</reference>
<dbReference type="SUPFAM" id="SSF47413">
    <property type="entry name" value="lambda repressor-like DNA-binding domains"/>
    <property type="match status" value="1"/>
</dbReference>
<dbReference type="RefSeq" id="WP_241913548.1">
    <property type="nucleotide sequence ID" value="NZ_CP093326.1"/>
</dbReference>
<feature type="region of interest" description="Disordered" evidence="1">
    <location>
        <begin position="102"/>
        <end position="145"/>
    </location>
</feature>
<dbReference type="EMBL" id="CP093326">
    <property type="protein sequence ID" value="UNK45291.1"/>
    <property type="molecule type" value="Genomic_DNA"/>
</dbReference>
<accession>A0ABY3W5Q5</accession>
<dbReference type="CDD" id="cd00093">
    <property type="entry name" value="HTH_XRE"/>
    <property type="match status" value="1"/>
</dbReference>
<evidence type="ECO:0000313" key="3">
    <source>
        <dbReference type="EMBL" id="UNK45291.1"/>
    </source>
</evidence>
<proteinExistence type="predicted"/>
<dbReference type="InterPro" id="IPR001387">
    <property type="entry name" value="Cro/C1-type_HTH"/>
</dbReference>
<feature type="domain" description="HTH cro/C1-type" evidence="2">
    <location>
        <begin position="27"/>
        <end position="81"/>
    </location>
</feature>
<keyword evidence="4" id="KW-1185">Reference proteome</keyword>
<organism evidence="3 4">
    <name type="scientific">Arthrobacter sulfonylureivorans</name>
    <dbReference type="NCBI Taxonomy" id="2486855"/>
    <lineage>
        <taxon>Bacteria</taxon>
        <taxon>Bacillati</taxon>
        <taxon>Actinomycetota</taxon>
        <taxon>Actinomycetes</taxon>
        <taxon>Micrococcales</taxon>
        <taxon>Micrococcaceae</taxon>
        <taxon>Arthrobacter</taxon>
    </lineage>
</organism>
<dbReference type="Pfam" id="PF13560">
    <property type="entry name" value="HTH_31"/>
    <property type="match status" value="1"/>
</dbReference>
<dbReference type="Proteomes" id="UP000829069">
    <property type="component" value="Chromosome"/>
</dbReference>
<evidence type="ECO:0000313" key="4">
    <source>
        <dbReference type="Proteomes" id="UP000829069"/>
    </source>
</evidence>
<gene>
    <name evidence="3" type="ORF">MNQ99_15340</name>
</gene>
<feature type="compositionally biased region" description="Low complexity" evidence="1">
    <location>
        <begin position="105"/>
        <end position="119"/>
    </location>
</feature>
<evidence type="ECO:0000259" key="2">
    <source>
        <dbReference type="PROSITE" id="PS50943"/>
    </source>
</evidence>
<evidence type="ECO:0000256" key="1">
    <source>
        <dbReference type="SAM" id="MobiDB-lite"/>
    </source>
</evidence>
<dbReference type="Gene3D" id="1.10.260.40">
    <property type="entry name" value="lambda repressor-like DNA-binding domains"/>
    <property type="match status" value="1"/>
</dbReference>
<sequence length="145" mass="15369">MLELQKLHRHPASRPAPLLRDVYGTVLRRERRRQRRTLDDVASRAGVSIQYLSEIERGRKEASSEILAAVCASLGSGLAAFLAAAHRELTATERRPVLDLTRSVPPGSLASAPLGLGSSTERGAVSEPGAVAQAAPPPSSILMAA</sequence>
<dbReference type="InterPro" id="IPR010982">
    <property type="entry name" value="Lambda_DNA-bd_dom_sf"/>
</dbReference>
<name>A0ABY3W5Q5_9MICC</name>